<reference evidence="16" key="1">
    <citation type="journal article" date="2023" name="Science">
        <title>Genome structures resolve the early diversification of teleost fishes.</title>
        <authorList>
            <person name="Parey E."/>
            <person name="Louis A."/>
            <person name="Montfort J."/>
            <person name="Bouchez O."/>
            <person name="Roques C."/>
            <person name="Iampietro C."/>
            <person name="Lluch J."/>
            <person name="Castinel A."/>
            <person name="Donnadieu C."/>
            <person name="Desvignes T."/>
            <person name="Floi Bucao C."/>
            <person name="Jouanno E."/>
            <person name="Wen M."/>
            <person name="Mejri S."/>
            <person name="Dirks R."/>
            <person name="Jansen H."/>
            <person name="Henkel C."/>
            <person name="Chen W.J."/>
            <person name="Zahm M."/>
            <person name="Cabau C."/>
            <person name="Klopp C."/>
            <person name="Thompson A.W."/>
            <person name="Robinson-Rechavi M."/>
            <person name="Braasch I."/>
            <person name="Lecointre G."/>
            <person name="Bobe J."/>
            <person name="Postlethwait J.H."/>
            <person name="Berthelot C."/>
            <person name="Roest Crollius H."/>
            <person name="Guiguen Y."/>
        </authorList>
    </citation>
    <scope>NUCLEOTIDE SEQUENCE</scope>
    <source>
        <strain evidence="16">WJC10195</strain>
    </source>
</reference>
<dbReference type="InterPro" id="IPR000742">
    <property type="entry name" value="EGF"/>
</dbReference>
<organism evidence="16 17">
    <name type="scientific">Synaphobranchus kaupii</name>
    <name type="common">Kaup's arrowtooth eel</name>
    <dbReference type="NCBI Taxonomy" id="118154"/>
    <lineage>
        <taxon>Eukaryota</taxon>
        <taxon>Metazoa</taxon>
        <taxon>Chordata</taxon>
        <taxon>Craniata</taxon>
        <taxon>Vertebrata</taxon>
        <taxon>Euteleostomi</taxon>
        <taxon>Actinopterygii</taxon>
        <taxon>Neopterygii</taxon>
        <taxon>Teleostei</taxon>
        <taxon>Anguilliformes</taxon>
        <taxon>Synaphobranchidae</taxon>
        <taxon>Synaphobranchus</taxon>
    </lineage>
</organism>
<dbReference type="GO" id="GO:0030855">
    <property type="term" value="P:epithelial cell differentiation"/>
    <property type="evidence" value="ECO:0007669"/>
    <property type="project" value="UniProtKB-ARBA"/>
</dbReference>
<evidence type="ECO:0000259" key="14">
    <source>
        <dbReference type="PROSITE" id="PS50026"/>
    </source>
</evidence>
<dbReference type="GO" id="GO:0005737">
    <property type="term" value="C:cytoplasm"/>
    <property type="evidence" value="ECO:0007669"/>
    <property type="project" value="TreeGrafter"/>
</dbReference>
<keyword evidence="5" id="KW-0677">Repeat</keyword>
<dbReference type="Pfam" id="PF00093">
    <property type="entry name" value="VWC"/>
    <property type="match status" value="2"/>
</dbReference>
<dbReference type="SUPFAM" id="SSF57196">
    <property type="entry name" value="EGF/Laminin"/>
    <property type="match status" value="2"/>
</dbReference>
<dbReference type="Gene3D" id="6.20.200.20">
    <property type="match status" value="2"/>
</dbReference>
<dbReference type="GO" id="GO:0005080">
    <property type="term" value="F:protein kinase C binding"/>
    <property type="evidence" value="ECO:0007669"/>
    <property type="project" value="TreeGrafter"/>
</dbReference>
<sequence length="1406" mass="158677">MMGLLRFCFLLGIFCVFSVVGFGVDPTLRINVFDEIKLGESFSGVSQVHGFHNESRAFLFQDTERNIRAPVDVAERIFRKLRNRSEFTVLVTLKQESLNSGVILSIHSAEQRFLELESSGQRNEIRLHYRTRNQQPHTEVFPYTLADNQWHKVSIAVSASHVLLHVDCNRIYERVVETPLMDIPKDTSFWLGQRNNAHGFFKAAFEDGLDPQLDYVDAEGSESSCPSQPATPVKRGRLTPSLSPSPLKGHASPFKHRRRLTPAEHVEEGRWNFVTDPDIEPQVSRFCPARKPGVQLDSTKRYSHLELFQLFFDHSVVKTLCENTNKNAEKARAQGRKSPWVPLTVPECYRFLGLIIFMGLLKVSALKDYWALHRVYGIPFCRTVMTRKRFEVIMWTLHMSDPEEDDENKKKRGTPDYDRLFCLRPLLDSVVLSCQAFYHPRQNLSIDERMVGTRAKNMLKQHMKSKPIKWGFKLFVLADSYNGYTCNFSIYQGRNGPESGKGIGYNSVMSLMNLSQLGTGYHLYVDSFYTSTSLFRDLYDLKIGACGTIRENRQGFPRTRANALSRKSLRGEMRWIRDKELLFVKWKDTREVAMCTTIHKVYKGDQAMRRTLTQDGKWTAQSVPVPAAVREYNQHMGGVDLSDALIKYYTVAHKTKKWYKTLFFHFVDIAVVNAFLIHKDMAEAQKTTHLSQKVFREQLCMQLVDVGGDRPALAEVPVQSPPPKAKPAEEKACIPVCITEGKGIHDSLKATKGRRYCVLCSKERNGLKTIWKCEACDVPLCLIPNRNCFRDWHYMGIMQDVQLLVMPQGYISQCPDLNRTCPTCHDFHGLVQKIMELQDILAKTSTKLARAEEKMVGLDRCYCERTCSMKGVVYREEESWTDGCRNCTCTNGTVRCETVSCPPLQCPPDSAPAYVSGKCCKECQRVCLFRGGVYVDGTRKAERDSTGKCLLFECRDRMMHQVDGSPCPPLSCAESEQIALPDRCCRVCRGHDFCSESHSCMDNSDCVNLESGASCSCQDGYHALRDDGAFCDDVDECAEGRHYCRENTVCVNTPGSFLCVCRRGYIRIDDYSCTEHDECASGQHSCDDNALCFNTVGGHSCSCKPGFSGNGTRCKALCDGVCQNGGTCVSQNTCICQQGFTGERCETDIDECTDGFVECDSRATCINLPGWYHCECRDGYHDNGLFSPNGESCEDIDECRTGRNSCANDTVCFNLEGGYDCRCPHGKNCTGDCIHDNRVKHNGQIWVLENDRCSVCSCQSGLVMCRRMVCDCENPTLDLFCCPECDPRLSSQCLHQSGLRTYGSGDTWVENCQHCQCLQGEVDCWPLSCPPVDCDFTVVPEGECCPRCVVDPCQADTIRNDLTKTCVDEQGITRFSGSSWVQHRTECSLCHCKNGHVCCSVDPLCL</sequence>
<dbReference type="Gene3D" id="2.60.120.200">
    <property type="match status" value="1"/>
</dbReference>
<dbReference type="GO" id="GO:0005509">
    <property type="term" value="F:calcium ion binding"/>
    <property type="evidence" value="ECO:0007669"/>
    <property type="project" value="InterPro"/>
</dbReference>
<dbReference type="InterPro" id="IPR001881">
    <property type="entry name" value="EGF-like_Ca-bd_dom"/>
</dbReference>
<feature type="domain" description="EGF-like" evidence="14">
    <location>
        <begin position="1033"/>
        <end position="1074"/>
    </location>
</feature>
<dbReference type="InterPro" id="IPR024731">
    <property type="entry name" value="NELL2-like_EGF"/>
</dbReference>
<evidence type="ECO:0000259" key="15">
    <source>
        <dbReference type="PROSITE" id="PS50184"/>
    </source>
</evidence>
<protein>
    <recommendedName>
        <fullName evidence="9">NEL-like protein 2</fullName>
    </recommendedName>
</protein>
<dbReference type="InterPro" id="IPR051586">
    <property type="entry name" value="PKC-binding_NELL"/>
</dbReference>
<dbReference type="Pfam" id="PF12947">
    <property type="entry name" value="EGF_3"/>
    <property type="match status" value="1"/>
</dbReference>
<dbReference type="SMART" id="SM00214">
    <property type="entry name" value="VWC"/>
    <property type="match status" value="4"/>
</dbReference>
<dbReference type="PROSITE" id="PS01187">
    <property type="entry name" value="EGF_CA"/>
    <property type="match status" value="2"/>
</dbReference>
<feature type="domain" description="EGF-like" evidence="14">
    <location>
        <begin position="990"/>
        <end position="1027"/>
    </location>
</feature>
<accession>A0A9Q1JFW8</accession>
<dbReference type="Pfam" id="PF02210">
    <property type="entry name" value="Laminin_G_2"/>
    <property type="match status" value="1"/>
</dbReference>
<evidence type="ECO:0000313" key="17">
    <source>
        <dbReference type="Proteomes" id="UP001152622"/>
    </source>
</evidence>
<evidence type="ECO:0000256" key="12">
    <source>
        <dbReference type="SAM" id="MobiDB-lite"/>
    </source>
</evidence>
<comment type="function">
    <text evidence="10">May regulate neuronal differentiation, polarization and axon guidance.</text>
</comment>
<dbReference type="EMBL" id="JAINUF010000001">
    <property type="protein sequence ID" value="KAJ8382815.1"/>
    <property type="molecule type" value="Genomic_DNA"/>
</dbReference>
<dbReference type="CDD" id="cd00110">
    <property type="entry name" value="LamG"/>
    <property type="match status" value="1"/>
</dbReference>
<dbReference type="FunFam" id="2.10.25.10:FF:000038">
    <property type="entry name" value="Fibrillin 2"/>
    <property type="match status" value="2"/>
</dbReference>
<evidence type="ECO:0000256" key="1">
    <source>
        <dbReference type="ARBA" id="ARBA00011233"/>
    </source>
</evidence>
<dbReference type="SUPFAM" id="SSF49899">
    <property type="entry name" value="Concanavalin A-like lectins/glucanases"/>
    <property type="match status" value="1"/>
</dbReference>
<evidence type="ECO:0000256" key="11">
    <source>
        <dbReference type="PROSITE-ProRule" id="PRU00076"/>
    </source>
</evidence>
<evidence type="ECO:0000256" key="5">
    <source>
        <dbReference type="ARBA" id="ARBA00022737"/>
    </source>
</evidence>
<feature type="domain" description="EGF-like" evidence="14">
    <location>
        <begin position="1116"/>
        <end position="1146"/>
    </location>
</feature>
<dbReference type="PANTHER" id="PTHR24042">
    <property type="entry name" value="NEL HOMOLOG"/>
    <property type="match status" value="1"/>
</dbReference>
<dbReference type="CDD" id="cd00054">
    <property type="entry name" value="EGF_CA"/>
    <property type="match status" value="5"/>
</dbReference>
<evidence type="ECO:0000256" key="2">
    <source>
        <dbReference type="ARBA" id="ARBA00022536"/>
    </source>
</evidence>
<name>A0A9Q1JFW8_SYNKA</name>
<feature type="signal peptide" evidence="13">
    <location>
        <begin position="1"/>
        <end position="23"/>
    </location>
</feature>
<dbReference type="InterPro" id="IPR049883">
    <property type="entry name" value="NOTCH1_EGF-like"/>
</dbReference>
<proteinExistence type="predicted"/>
<dbReference type="InterPro" id="IPR001791">
    <property type="entry name" value="Laminin_G"/>
</dbReference>
<comment type="caution">
    <text evidence="11">Lacks conserved residue(s) required for the propagation of feature annotation.</text>
</comment>
<evidence type="ECO:0000256" key="8">
    <source>
        <dbReference type="ARBA" id="ARBA00023180"/>
    </source>
</evidence>
<evidence type="ECO:0000256" key="3">
    <source>
        <dbReference type="ARBA" id="ARBA00022723"/>
    </source>
</evidence>
<dbReference type="GO" id="GO:0005615">
    <property type="term" value="C:extracellular space"/>
    <property type="evidence" value="ECO:0007669"/>
    <property type="project" value="TreeGrafter"/>
</dbReference>
<evidence type="ECO:0000256" key="13">
    <source>
        <dbReference type="SAM" id="SignalP"/>
    </source>
</evidence>
<dbReference type="Pfam" id="PF07645">
    <property type="entry name" value="EGF_CA"/>
    <property type="match status" value="3"/>
</dbReference>
<evidence type="ECO:0000256" key="4">
    <source>
        <dbReference type="ARBA" id="ARBA00022729"/>
    </source>
</evidence>
<dbReference type="InterPro" id="IPR018097">
    <property type="entry name" value="EGF_Ca-bd_CS"/>
</dbReference>
<dbReference type="InterPro" id="IPR048287">
    <property type="entry name" value="TSPN-like_N"/>
</dbReference>
<dbReference type="PANTHER" id="PTHR24042:SF0">
    <property type="entry name" value="PROTEIN KINASE C-BINDING PROTEIN NELL2"/>
    <property type="match status" value="1"/>
</dbReference>
<dbReference type="FunFam" id="2.10.70.10:FF:000023">
    <property type="entry name" value="protein kinase C-binding protein NELL2"/>
    <property type="match status" value="1"/>
</dbReference>
<gene>
    <name evidence="16" type="ORF">SKAU_G00035930</name>
</gene>
<dbReference type="Proteomes" id="UP001152622">
    <property type="component" value="Chromosome 1"/>
</dbReference>
<dbReference type="InterPro" id="IPR009030">
    <property type="entry name" value="Growth_fac_rcpt_cys_sf"/>
</dbReference>
<dbReference type="PROSITE" id="PS50026">
    <property type="entry name" value="EGF_3"/>
    <property type="match status" value="6"/>
</dbReference>
<dbReference type="PROSITE" id="PS00022">
    <property type="entry name" value="EGF_1"/>
    <property type="match status" value="1"/>
</dbReference>
<dbReference type="FunFam" id="2.10.25.10:FF:000121">
    <property type="entry name" value="Neural EGFL like 2"/>
    <property type="match status" value="1"/>
</dbReference>
<keyword evidence="2 11" id="KW-0245">EGF-like domain</keyword>
<keyword evidence="7 11" id="KW-1015">Disulfide bond</keyword>
<dbReference type="InterPro" id="IPR000152">
    <property type="entry name" value="EGF-type_Asp/Asn_hydroxyl_site"/>
</dbReference>
<dbReference type="InterPro" id="IPR013320">
    <property type="entry name" value="ConA-like_dom_sf"/>
</dbReference>
<comment type="caution">
    <text evidence="16">The sequence shown here is derived from an EMBL/GenBank/DDBJ whole genome shotgun (WGS) entry which is preliminary data.</text>
</comment>
<dbReference type="OrthoDB" id="6516201at2759"/>
<feature type="domain" description="VWFC" evidence="15">
    <location>
        <begin position="865"/>
        <end position="924"/>
    </location>
</feature>
<evidence type="ECO:0000256" key="9">
    <source>
        <dbReference type="ARBA" id="ARBA00042609"/>
    </source>
</evidence>
<keyword evidence="4 13" id="KW-0732">Signal</keyword>
<dbReference type="GO" id="GO:0008201">
    <property type="term" value="F:heparin binding"/>
    <property type="evidence" value="ECO:0007669"/>
    <property type="project" value="TreeGrafter"/>
</dbReference>
<dbReference type="SUPFAM" id="SSF57603">
    <property type="entry name" value="FnI-like domain"/>
    <property type="match status" value="2"/>
</dbReference>
<comment type="subunit">
    <text evidence="1">Homotrimer.</text>
</comment>
<dbReference type="SUPFAM" id="SSF57184">
    <property type="entry name" value="Growth factor receptor domain"/>
    <property type="match status" value="1"/>
</dbReference>
<dbReference type="PROSITE" id="PS50184">
    <property type="entry name" value="VWFC_2"/>
    <property type="match status" value="3"/>
</dbReference>
<dbReference type="FunFam" id="2.60.120.200:FF:000015">
    <property type="entry name" value="protein kinase C-binding protein NELL1"/>
    <property type="match status" value="1"/>
</dbReference>
<dbReference type="SMART" id="SM00215">
    <property type="entry name" value="VWC_out"/>
    <property type="match status" value="2"/>
</dbReference>
<keyword evidence="3" id="KW-0479">Metal-binding</keyword>
<dbReference type="InterPro" id="IPR029526">
    <property type="entry name" value="PGBD"/>
</dbReference>
<dbReference type="Pfam" id="PF13843">
    <property type="entry name" value="DDE_Tnp_1_7"/>
    <property type="match status" value="1"/>
</dbReference>
<evidence type="ECO:0000256" key="6">
    <source>
        <dbReference type="ARBA" id="ARBA00022837"/>
    </source>
</evidence>
<feature type="domain" description="EGF-like" evidence="14">
    <location>
        <begin position="1075"/>
        <end position="1115"/>
    </location>
</feature>
<keyword evidence="8" id="KW-0325">Glycoprotein</keyword>
<evidence type="ECO:0000313" key="16">
    <source>
        <dbReference type="EMBL" id="KAJ8382815.1"/>
    </source>
</evidence>
<dbReference type="SMART" id="SM00210">
    <property type="entry name" value="TSPN"/>
    <property type="match status" value="1"/>
</dbReference>
<dbReference type="Gene3D" id="2.10.70.10">
    <property type="entry name" value="Complement Module, domain 1"/>
    <property type="match status" value="1"/>
</dbReference>
<feature type="domain" description="VWFC" evidence="15">
    <location>
        <begin position="1231"/>
        <end position="1286"/>
    </location>
</feature>
<feature type="compositionally biased region" description="Polar residues" evidence="12">
    <location>
        <begin position="221"/>
        <end position="230"/>
    </location>
</feature>
<feature type="domain" description="EGF-like" evidence="14">
    <location>
        <begin position="1148"/>
        <end position="1194"/>
    </location>
</feature>
<evidence type="ECO:0000256" key="10">
    <source>
        <dbReference type="ARBA" id="ARBA00055061"/>
    </source>
</evidence>
<feature type="domain" description="EGF-like" evidence="14">
    <location>
        <begin position="1195"/>
        <end position="1230"/>
    </location>
</feature>
<dbReference type="PROSITE" id="PS01186">
    <property type="entry name" value="EGF_2"/>
    <property type="match status" value="3"/>
</dbReference>
<dbReference type="Gene3D" id="2.10.25.10">
    <property type="entry name" value="Laminin"/>
    <property type="match status" value="6"/>
</dbReference>
<dbReference type="SMART" id="SM00181">
    <property type="entry name" value="EGF"/>
    <property type="match status" value="6"/>
</dbReference>
<feature type="disulfide bond" evidence="11">
    <location>
        <begin position="1136"/>
        <end position="1145"/>
    </location>
</feature>
<feature type="chain" id="PRO_5040258646" description="NEL-like protein 2" evidence="13">
    <location>
        <begin position="24"/>
        <end position="1406"/>
    </location>
</feature>
<dbReference type="PROSITE" id="PS01208">
    <property type="entry name" value="VWFC_1"/>
    <property type="match status" value="2"/>
</dbReference>
<feature type="disulfide bond" evidence="11">
    <location>
        <begin position="1118"/>
        <end position="1128"/>
    </location>
</feature>
<feature type="region of interest" description="Disordered" evidence="12">
    <location>
        <begin position="217"/>
        <end position="253"/>
    </location>
</feature>
<dbReference type="InterPro" id="IPR001007">
    <property type="entry name" value="VWF_dom"/>
</dbReference>
<dbReference type="FunFam" id="2.10.25.10:FF:000211">
    <property type="entry name" value="Protein kinase C-binding protein NELL1"/>
    <property type="match status" value="1"/>
</dbReference>
<keyword evidence="17" id="KW-1185">Reference proteome</keyword>
<evidence type="ECO:0000256" key="7">
    <source>
        <dbReference type="ARBA" id="ARBA00023157"/>
    </source>
</evidence>
<dbReference type="SMART" id="SM00179">
    <property type="entry name" value="EGF_CA"/>
    <property type="match status" value="6"/>
</dbReference>
<dbReference type="PROSITE" id="PS00010">
    <property type="entry name" value="ASX_HYDROXYL"/>
    <property type="match status" value="3"/>
</dbReference>
<keyword evidence="6" id="KW-0106">Calcium</keyword>
<dbReference type="SMART" id="SM00282">
    <property type="entry name" value="LamG"/>
    <property type="match status" value="1"/>
</dbReference>
<feature type="domain" description="VWFC" evidence="15">
    <location>
        <begin position="1291"/>
        <end position="1349"/>
    </location>
</feature>